<evidence type="ECO:0000256" key="6">
    <source>
        <dbReference type="ARBA" id="ARBA00023002"/>
    </source>
</evidence>
<evidence type="ECO:0000256" key="8">
    <source>
        <dbReference type="ARBA" id="ARBA00023014"/>
    </source>
</evidence>
<dbReference type="InterPro" id="IPR017896">
    <property type="entry name" value="4Fe4S_Fe-S-bd"/>
</dbReference>
<keyword evidence="3" id="KW-0819">tRNA processing</keyword>
<keyword evidence="5" id="KW-0671">Queuosine biosynthesis</keyword>
<dbReference type="GO" id="GO:0046872">
    <property type="term" value="F:metal ion binding"/>
    <property type="evidence" value="ECO:0007669"/>
    <property type="project" value="UniProtKB-KW"/>
</dbReference>
<evidence type="ECO:0000256" key="3">
    <source>
        <dbReference type="ARBA" id="ARBA00022694"/>
    </source>
</evidence>
<keyword evidence="1" id="KW-0004">4Fe-4S</keyword>
<evidence type="ECO:0000256" key="4">
    <source>
        <dbReference type="ARBA" id="ARBA00022723"/>
    </source>
</evidence>
<dbReference type="GO" id="GO:0052693">
    <property type="term" value="F:epoxyqueuosine reductase activity"/>
    <property type="evidence" value="ECO:0007669"/>
    <property type="project" value="TreeGrafter"/>
</dbReference>
<evidence type="ECO:0000256" key="5">
    <source>
        <dbReference type="ARBA" id="ARBA00022785"/>
    </source>
</evidence>
<dbReference type="Pfam" id="PF08331">
    <property type="entry name" value="QueG_DUF1730"/>
    <property type="match status" value="1"/>
</dbReference>
<gene>
    <name evidence="10" type="ORF">MGWOODY_XGa709</name>
</gene>
<evidence type="ECO:0000313" key="10">
    <source>
        <dbReference type="EMBL" id="CUS54316.1"/>
    </source>
</evidence>
<dbReference type="InterPro" id="IPR004453">
    <property type="entry name" value="QueG"/>
</dbReference>
<proteinExistence type="inferred from homology"/>
<dbReference type="InterPro" id="IPR017900">
    <property type="entry name" value="4Fe4S_Fe_S_CS"/>
</dbReference>
<evidence type="ECO:0000259" key="9">
    <source>
        <dbReference type="PROSITE" id="PS51379"/>
    </source>
</evidence>
<dbReference type="EMBL" id="CZRL01000104">
    <property type="protein sequence ID" value="CUS54316.1"/>
    <property type="molecule type" value="Genomic_DNA"/>
</dbReference>
<sequence>MTSRTFSSKELTSLKAQMKLWAGELGFSMIGIADTDLSQAETRLIEWLADGRHGDMHYMAKHGDRRTQPAAIQPGTVRVVSVRMDYLPDSATPPTTILQDSTKGYVSRYALGRDYHRLIRRRLQKLADLMSEAVGPFRYRAFVDSGPVMEKPLAVKAGLGWLGKHTNLIDKESGSFFFLGELYTDLPLPLDKEQTDHCGDCNRCMTACPTGAIDKAYQLDARRCIAYLTIELKGSIPEDLRPLIGNRIFGCDDCQLVCPWTRFSKSVPTQDFQPRHSLDNATLTGLFSWSESEFNTRLEGSPIRRIGYQRWLRNIAVALGNSRRTTEVLAVLEGKKEGATPMVREHIEWAIARLNDHSAESD</sequence>
<dbReference type="PANTHER" id="PTHR30002">
    <property type="entry name" value="EPOXYQUEUOSINE REDUCTASE"/>
    <property type="match status" value="1"/>
</dbReference>
<dbReference type="SUPFAM" id="SSF46548">
    <property type="entry name" value="alpha-helical ferredoxin"/>
    <property type="match status" value="1"/>
</dbReference>
<dbReference type="Pfam" id="PF13484">
    <property type="entry name" value="Fer4_16"/>
    <property type="match status" value="1"/>
</dbReference>
<dbReference type="FunFam" id="3.30.70.20:FF:000017">
    <property type="entry name" value="Epoxyqueuosine reductase"/>
    <property type="match status" value="1"/>
</dbReference>
<name>A0A160TT90_9ZZZZ</name>
<dbReference type="PANTHER" id="PTHR30002:SF4">
    <property type="entry name" value="EPOXYQUEUOSINE REDUCTASE"/>
    <property type="match status" value="1"/>
</dbReference>
<keyword evidence="2" id="KW-0963">Cytoplasm</keyword>
<keyword evidence="8" id="KW-0411">Iron-sulfur</keyword>
<protein>
    <submittedName>
        <fullName evidence="10">Epoxyqueuosine (OQ) reductase QueG</fullName>
    </submittedName>
</protein>
<keyword evidence="6" id="KW-0560">Oxidoreductase</keyword>
<keyword evidence="7" id="KW-0408">Iron</keyword>
<dbReference type="InterPro" id="IPR013542">
    <property type="entry name" value="QueG_DUF1730"/>
</dbReference>
<evidence type="ECO:0000256" key="2">
    <source>
        <dbReference type="ARBA" id="ARBA00022490"/>
    </source>
</evidence>
<organism evidence="10">
    <name type="scientific">hydrothermal vent metagenome</name>
    <dbReference type="NCBI Taxonomy" id="652676"/>
    <lineage>
        <taxon>unclassified sequences</taxon>
        <taxon>metagenomes</taxon>
        <taxon>ecological metagenomes</taxon>
    </lineage>
</organism>
<dbReference type="PROSITE" id="PS00198">
    <property type="entry name" value="4FE4S_FER_1"/>
    <property type="match status" value="1"/>
</dbReference>
<dbReference type="GO" id="GO:0051539">
    <property type="term" value="F:4 iron, 4 sulfur cluster binding"/>
    <property type="evidence" value="ECO:0007669"/>
    <property type="project" value="UniProtKB-KW"/>
</dbReference>
<dbReference type="NCBIfam" id="TIGR00276">
    <property type="entry name" value="tRNA epoxyqueuosine(34) reductase QueG"/>
    <property type="match status" value="1"/>
</dbReference>
<accession>A0A160TT90</accession>
<dbReference type="HAMAP" id="MF_00916">
    <property type="entry name" value="QueG"/>
    <property type="match status" value="1"/>
</dbReference>
<dbReference type="PROSITE" id="PS51379">
    <property type="entry name" value="4FE4S_FER_2"/>
    <property type="match status" value="1"/>
</dbReference>
<feature type="domain" description="4Fe-4S ferredoxin-type" evidence="9">
    <location>
        <begin position="188"/>
        <end position="218"/>
    </location>
</feature>
<dbReference type="GO" id="GO:0008616">
    <property type="term" value="P:tRNA queuosine(34) biosynthetic process"/>
    <property type="evidence" value="ECO:0007669"/>
    <property type="project" value="UniProtKB-KW"/>
</dbReference>
<keyword evidence="4" id="KW-0479">Metal-binding</keyword>
<reference evidence="10" key="1">
    <citation type="submission" date="2015-10" db="EMBL/GenBank/DDBJ databases">
        <authorList>
            <person name="Gilbert D.G."/>
        </authorList>
    </citation>
    <scope>NUCLEOTIDE SEQUENCE</scope>
</reference>
<evidence type="ECO:0000256" key="1">
    <source>
        <dbReference type="ARBA" id="ARBA00022485"/>
    </source>
</evidence>
<dbReference type="AlphaFoldDB" id="A0A160TT90"/>
<dbReference type="Gene3D" id="3.30.70.20">
    <property type="match status" value="1"/>
</dbReference>
<evidence type="ECO:0000256" key="7">
    <source>
        <dbReference type="ARBA" id="ARBA00023004"/>
    </source>
</evidence>